<dbReference type="OMA" id="SFKSRIY"/>
<gene>
    <name evidence="8" type="ORF">KI387_017008</name>
</gene>
<dbReference type="SUPFAM" id="SSF53335">
    <property type="entry name" value="S-adenosyl-L-methionine-dependent methyltransferases"/>
    <property type="match status" value="1"/>
</dbReference>
<dbReference type="PANTHER" id="PTHR22807:SF4">
    <property type="entry name" value="28S RRNA (CYTOSINE-C(5))-METHYLTRANSFERASE"/>
    <property type="match status" value="1"/>
</dbReference>
<proteinExistence type="inferred from homology"/>
<keyword evidence="3 6" id="KW-0949">S-adenosyl-L-methionine</keyword>
<organism evidence="8 9">
    <name type="scientific">Taxus chinensis</name>
    <name type="common">Chinese yew</name>
    <name type="synonym">Taxus wallichiana var. chinensis</name>
    <dbReference type="NCBI Taxonomy" id="29808"/>
    <lineage>
        <taxon>Eukaryota</taxon>
        <taxon>Viridiplantae</taxon>
        <taxon>Streptophyta</taxon>
        <taxon>Embryophyta</taxon>
        <taxon>Tracheophyta</taxon>
        <taxon>Spermatophyta</taxon>
        <taxon>Pinopsida</taxon>
        <taxon>Pinidae</taxon>
        <taxon>Conifers II</taxon>
        <taxon>Cupressales</taxon>
        <taxon>Taxaceae</taxon>
        <taxon>Taxus</taxon>
    </lineage>
</organism>
<evidence type="ECO:0000313" key="8">
    <source>
        <dbReference type="EMBL" id="KAH9322369.1"/>
    </source>
</evidence>
<dbReference type="Gene3D" id="3.40.50.150">
    <property type="entry name" value="Vaccinia Virus protein VP39"/>
    <property type="match status" value="1"/>
</dbReference>
<dbReference type="InterPro" id="IPR029063">
    <property type="entry name" value="SAM-dependent_MTases_sf"/>
</dbReference>
<comment type="caution">
    <text evidence="8">The sequence shown here is derived from an EMBL/GenBank/DDBJ whole genome shotgun (WGS) entry which is preliminary data.</text>
</comment>
<dbReference type="PROSITE" id="PS51686">
    <property type="entry name" value="SAM_MT_RSMB_NOP"/>
    <property type="match status" value="1"/>
</dbReference>
<dbReference type="InterPro" id="IPR001678">
    <property type="entry name" value="MeTrfase_RsmB-F_NOP2_dom"/>
</dbReference>
<evidence type="ECO:0000259" key="7">
    <source>
        <dbReference type="PROSITE" id="PS51686"/>
    </source>
</evidence>
<dbReference type="EMBL" id="JAHRHJ020000003">
    <property type="protein sequence ID" value="KAH9322369.1"/>
    <property type="molecule type" value="Genomic_DNA"/>
</dbReference>
<dbReference type="FunFam" id="3.40.50.150:FF:000164">
    <property type="entry name" value="Methyltransferase NSUN5, putative"/>
    <property type="match status" value="1"/>
</dbReference>
<dbReference type="GO" id="GO:0005730">
    <property type="term" value="C:nucleolus"/>
    <property type="evidence" value="ECO:0007669"/>
    <property type="project" value="TreeGrafter"/>
</dbReference>
<dbReference type="InterPro" id="IPR049560">
    <property type="entry name" value="MeTrfase_RsmB-F_NOP2_cat"/>
</dbReference>
<evidence type="ECO:0000256" key="2">
    <source>
        <dbReference type="ARBA" id="ARBA00022679"/>
    </source>
</evidence>
<protein>
    <recommendedName>
        <fullName evidence="7">SAM-dependent MTase RsmB/NOP-type domain-containing protein</fullName>
    </recommendedName>
</protein>
<feature type="domain" description="SAM-dependent MTase RsmB/NOP-type" evidence="7">
    <location>
        <begin position="146"/>
        <end position="410"/>
    </location>
</feature>
<evidence type="ECO:0000256" key="3">
    <source>
        <dbReference type="ARBA" id="ARBA00022691"/>
    </source>
</evidence>
<feature type="binding site" evidence="6">
    <location>
        <begin position="235"/>
        <end position="241"/>
    </location>
    <ligand>
        <name>S-adenosyl-L-methionine</name>
        <dbReference type="ChEBI" id="CHEBI:59789"/>
    </ligand>
</feature>
<feature type="non-terminal residue" evidence="8">
    <location>
        <position position="1"/>
    </location>
</feature>
<evidence type="ECO:0000313" key="9">
    <source>
        <dbReference type="Proteomes" id="UP000824469"/>
    </source>
</evidence>
<dbReference type="Pfam" id="PF21153">
    <property type="entry name" value="NSUN5_N"/>
    <property type="match status" value="1"/>
</dbReference>
<dbReference type="GO" id="GO:0003723">
    <property type="term" value="F:RNA binding"/>
    <property type="evidence" value="ECO:0007669"/>
    <property type="project" value="UniProtKB-UniRule"/>
</dbReference>
<dbReference type="InterPro" id="IPR023267">
    <property type="entry name" value="RCMT"/>
</dbReference>
<dbReference type="PRINTS" id="PR02008">
    <property type="entry name" value="RCMTFAMILY"/>
</dbReference>
<name>A0AA38LFF6_TAXCH</name>
<dbReference type="Pfam" id="PF01189">
    <property type="entry name" value="Methyltr_RsmB-F"/>
    <property type="match status" value="1"/>
</dbReference>
<dbReference type="Pfam" id="PF21148">
    <property type="entry name" value="NSUN5_fdxn-like"/>
    <property type="match status" value="1"/>
</dbReference>
<dbReference type="CDD" id="cd02440">
    <property type="entry name" value="AdoMet_MTases"/>
    <property type="match status" value="1"/>
</dbReference>
<evidence type="ECO:0000256" key="5">
    <source>
        <dbReference type="ARBA" id="ARBA00053002"/>
    </source>
</evidence>
<keyword evidence="4 6" id="KW-0694">RNA-binding</keyword>
<reference evidence="8 9" key="1">
    <citation type="journal article" date="2021" name="Nat. Plants">
        <title>The Taxus genome provides insights into paclitaxel biosynthesis.</title>
        <authorList>
            <person name="Xiong X."/>
            <person name="Gou J."/>
            <person name="Liao Q."/>
            <person name="Li Y."/>
            <person name="Zhou Q."/>
            <person name="Bi G."/>
            <person name="Li C."/>
            <person name="Du R."/>
            <person name="Wang X."/>
            <person name="Sun T."/>
            <person name="Guo L."/>
            <person name="Liang H."/>
            <person name="Lu P."/>
            <person name="Wu Y."/>
            <person name="Zhang Z."/>
            <person name="Ro D.K."/>
            <person name="Shang Y."/>
            <person name="Huang S."/>
            <person name="Yan J."/>
        </authorList>
    </citation>
    <scope>NUCLEOTIDE SEQUENCE [LARGE SCALE GENOMIC DNA]</scope>
    <source>
        <strain evidence="8">Ta-2019</strain>
    </source>
</reference>
<dbReference type="InterPro" id="IPR049561">
    <property type="entry name" value="NSUN5_7_fdxn-like"/>
</dbReference>
<keyword evidence="2 6" id="KW-0808">Transferase</keyword>
<evidence type="ECO:0000256" key="1">
    <source>
        <dbReference type="ARBA" id="ARBA00022603"/>
    </source>
</evidence>
<feature type="binding site" evidence="6">
    <location>
        <position position="286"/>
    </location>
    <ligand>
        <name>S-adenosyl-L-methionine</name>
        <dbReference type="ChEBI" id="CHEBI:59789"/>
    </ligand>
</feature>
<sequence length="410" mass="45285">MAKKSMKNVGGAERSAYFARREAANVLRCVLKGDSERRAAASIKSLVYKPSVRNKKATFALVCQTLKYLPILKKVLADTNLVSCKWKRQVELIYVITYDIMFGQDVVSVGHAENMVRSQMTSIRAALARICMKENVKSPEELLPKDNQGIGIPKPRYVRVNTLKVDVESALQTLQKTTQVKQDDLISDLLVLPAGADLHDHPLVLNGNLFLQGKASCMPGVALSPHPDWEVLDACAAPGNKTVQLAALMKGRGKIFACELNDKRLKRLGETVKLAGAFNVEILHTDFLKLRPNALKFSKVRAILLDPSCSGSGTTLERLDHLLPSHAAGHGKGPTEVKRINNLATFQRKALLHALSFPTVERVVYSTCSIHQKENEDVINSVLLHAHALNFHLETPFPDWAHRGLPVFEG</sequence>
<feature type="binding site" evidence="6">
    <location>
        <position position="259"/>
    </location>
    <ligand>
        <name>S-adenosyl-L-methionine</name>
        <dbReference type="ChEBI" id="CHEBI:59789"/>
    </ligand>
</feature>
<dbReference type="PANTHER" id="PTHR22807">
    <property type="entry name" value="NOP2 YEAST -RELATED NOL1/NOP2/FMU SUN DOMAIN-CONTAINING"/>
    <property type="match status" value="1"/>
</dbReference>
<keyword evidence="1 6" id="KW-0489">Methyltransferase</keyword>
<dbReference type="InterPro" id="IPR048889">
    <property type="entry name" value="NSUN5_RCM1_N"/>
</dbReference>
<accession>A0AA38LFF6</accession>
<comment type="similarity">
    <text evidence="6">Belongs to the class I-like SAM-binding methyltransferase superfamily. RsmB/NOP family.</text>
</comment>
<feature type="binding site" evidence="6">
    <location>
        <position position="306"/>
    </location>
    <ligand>
        <name>S-adenosyl-L-methionine</name>
        <dbReference type="ChEBI" id="CHEBI:59789"/>
    </ligand>
</feature>
<keyword evidence="9" id="KW-1185">Reference proteome</keyword>
<dbReference type="Proteomes" id="UP000824469">
    <property type="component" value="Unassembled WGS sequence"/>
</dbReference>
<dbReference type="GO" id="GO:0008173">
    <property type="term" value="F:RNA methyltransferase activity"/>
    <property type="evidence" value="ECO:0007669"/>
    <property type="project" value="InterPro"/>
</dbReference>
<feature type="active site" description="Nucleophile" evidence="6">
    <location>
        <position position="368"/>
    </location>
</feature>
<evidence type="ECO:0000256" key="6">
    <source>
        <dbReference type="PROSITE-ProRule" id="PRU01023"/>
    </source>
</evidence>
<dbReference type="GO" id="GO:0070475">
    <property type="term" value="P:rRNA base methylation"/>
    <property type="evidence" value="ECO:0007669"/>
    <property type="project" value="TreeGrafter"/>
</dbReference>
<dbReference type="Gene3D" id="3.30.70.1170">
    <property type="entry name" value="Sun protein, domain 3"/>
    <property type="match status" value="2"/>
</dbReference>
<comment type="catalytic activity">
    <reaction evidence="5">
        <text>a cytidine in 25S rRNA + S-adenosyl-L-methionine = a 5-methylcytidine in 25S rRNA + S-adenosyl-L-homocysteine + H(+)</text>
        <dbReference type="Rhea" id="RHEA:47780"/>
        <dbReference type="Rhea" id="RHEA-COMP:11911"/>
        <dbReference type="Rhea" id="RHEA-COMP:11912"/>
        <dbReference type="ChEBI" id="CHEBI:15378"/>
        <dbReference type="ChEBI" id="CHEBI:57856"/>
        <dbReference type="ChEBI" id="CHEBI:59789"/>
        <dbReference type="ChEBI" id="CHEBI:74483"/>
        <dbReference type="ChEBI" id="CHEBI:82748"/>
    </reaction>
</comment>
<dbReference type="AlphaFoldDB" id="A0AA38LFF6"/>
<evidence type="ECO:0000256" key="4">
    <source>
        <dbReference type="ARBA" id="ARBA00022884"/>
    </source>
</evidence>